<evidence type="ECO:0000256" key="6">
    <source>
        <dbReference type="ARBA" id="ARBA00022833"/>
    </source>
</evidence>
<evidence type="ECO:0000256" key="4">
    <source>
        <dbReference type="ARBA" id="ARBA00022723"/>
    </source>
</evidence>
<evidence type="ECO:0000256" key="1">
    <source>
        <dbReference type="ARBA" id="ARBA00001941"/>
    </source>
</evidence>
<keyword evidence="6" id="KW-0862">Zinc</keyword>
<evidence type="ECO:0000256" key="3">
    <source>
        <dbReference type="ARBA" id="ARBA00006247"/>
    </source>
</evidence>
<sequence>MTAALTPAERAVVDALDPDRLVATLAELVRVPSITGTAAEGEVQHLLADRYRAAGLEVDLWRDDVDALRAAPGFPGAEAPRDEVWGLVGTTPGDGPPALVLQGHVDVVPVGDPAAWAHDPFGAVVEGGRLHGRGACDMKAGVAAALAVAEALHATGLPARRRLALHSVVSEEDGGLGAFATLRRGHTGEAAVINEPTGGRLLVANAGALTFRLEVPGRAAHGSTRLEGVSALDGFALVHAALRELETTRNTDLHPLFAGDRLPYALSVGTVRAGDWASTVPDLLVAEGRLGVALGEDPADARAAFADAVRRAADTDPWLREHPPVVTWPGGQFASGELVPGHPLADEVASAAESVGLPRPAEAGAPYGSDLRLYAAAGIPTLQFGPGDVRVAHSPHESVALDELVAVARALAVLAVRRLGVG</sequence>
<evidence type="ECO:0000313" key="9">
    <source>
        <dbReference type="EMBL" id="PKW27705.1"/>
    </source>
</evidence>
<reference evidence="9 10" key="1">
    <citation type="submission" date="2017-12" db="EMBL/GenBank/DDBJ databases">
        <title>Sequencing the genomes of 1000 Actinobacteria strains.</title>
        <authorList>
            <person name="Klenk H.-P."/>
        </authorList>
    </citation>
    <scope>NUCLEOTIDE SEQUENCE [LARGE SCALE GENOMIC DNA]</scope>
    <source>
        <strain evidence="9 10">DSM 12806</strain>
    </source>
</reference>
<name>A0A2N3YLG7_9MICO</name>
<evidence type="ECO:0000256" key="5">
    <source>
        <dbReference type="ARBA" id="ARBA00022801"/>
    </source>
</evidence>
<dbReference type="Pfam" id="PF07687">
    <property type="entry name" value="M20_dimer"/>
    <property type="match status" value="1"/>
</dbReference>
<dbReference type="InterPro" id="IPR011650">
    <property type="entry name" value="Peptidase_M20_dimer"/>
</dbReference>
<evidence type="ECO:0000259" key="8">
    <source>
        <dbReference type="Pfam" id="PF07687"/>
    </source>
</evidence>
<comment type="cofactor">
    <cofactor evidence="2">
        <name>Zn(2+)</name>
        <dbReference type="ChEBI" id="CHEBI:29105"/>
    </cofactor>
</comment>
<dbReference type="GO" id="GO:0046872">
    <property type="term" value="F:metal ion binding"/>
    <property type="evidence" value="ECO:0007669"/>
    <property type="project" value="UniProtKB-KW"/>
</dbReference>
<dbReference type="InterPro" id="IPR010182">
    <property type="entry name" value="ArgE/DapE"/>
</dbReference>
<organism evidence="9 10">
    <name type="scientific">Phycicoccus duodecadis</name>
    <dbReference type="NCBI Taxonomy" id="173053"/>
    <lineage>
        <taxon>Bacteria</taxon>
        <taxon>Bacillati</taxon>
        <taxon>Actinomycetota</taxon>
        <taxon>Actinomycetes</taxon>
        <taxon>Micrococcales</taxon>
        <taxon>Intrasporangiaceae</taxon>
        <taxon>Phycicoccus</taxon>
    </lineage>
</organism>
<dbReference type="Pfam" id="PF01546">
    <property type="entry name" value="Peptidase_M20"/>
    <property type="match status" value="1"/>
</dbReference>
<dbReference type="Gene3D" id="3.40.630.10">
    <property type="entry name" value="Zn peptidases"/>
    <property type="match status" value="1"/>
</dbReference>
<comment type="cofactor">
    <cofactor evidence="1">
        <name>Co(2+)</name>
        <dbReference type="ChEBI" id="CHEBI:48828"/>
    </cofactor>
</comment>
<dbReference type="PANTHER" id="PTHR43808">
    <property type="entry name" value="ACETYLORNITHINE DEACETYLASE"/>
    <property type="match status" value="1"/>
</dbReference>
<comment type="caution">
    <text evidence="9">The sequence shown here is derived from an EMBL/GenBank/DDBJ whole genome shotgun (WGS) entry which is preliminary data.</text>
</comment>
<evidence type="ECO:0000256" key="2">
    <source>
        <dbReference type="ARBA" id="ARBA00001947"/>
    </source>
</evidence>
<dbReference type="PANTHER" id="PTHR43808:SF25">
    <property type="entry name" value="PEPTIDASE M20 DIMERISATION DOMAIN-CONTAINING PROTEIN"/>
    <property type="match status" value="1"/>
</dbReference>
<proteinExistence type="inferred from homology"/>
<dbReference type="Proteomes" id="UP000233781">
    <property type="component" value="Unassembled WGS sequence"/>
</dbReference>
<keyword evidence="10" id="KW-1185">Reference proteome</keyword>
<dbReference type="SUPFAM" id="SSF55031">
    <property type="entry name" value="Bacterial exopeptidase dimerisation domain"/>
    <property type="match status" value="1"/>
</dbReference>
<dbReference type="InterPro" id="IPR036264">
    <property type="entry name" value="Bact_exopeptidase_dim_dom"/>
</dbReference>
<evidence type="ECO:0000256" key="7">
    <source>
        <dbReference type="ARBA" id="ARBA00023285"/>
    </source>
</evidence>
<dbReference type="InterPro" id="IPR050072">
    <property type="entry name" value="Peptidase_M20A"/>
</dbReference>
<dbReference type="NCBIfam" id="TIGR01910">
    <property type="entry name" value="DapE-ArgE"/>
    <property type="match status" value="1"/>
</dbReference>
<keyword evidence="7" id="KW-0170">Cobalt</keyword>
<dbReference type="InterPro" id="IPR002933">
    <property type="entry name" value="Peptidase_M20"/>
</dbReference>
<dbReference type="RefSeq" id="WP_245862402.1">
    <property type="nucleotide sequence ID" value="NZ_PJNE01000001.1"/>
</dbReference>
<dbReference type="EMBL" id="PJNE01000001">
    <property type="protein sequence ID" value="PKW27705.1"/>
    <property type="molecule type" value="Genomic_DNA"/>
</dbReference>
<keyword evidence="4" id="KW-0479">Metal-binding</keyword>
<gene>
    <name evidence="9" type="ORF">ATL31_2556</name>
</gene>
<evidence type="ECO:0000313" key="10">
    <source>
        <dbReference type="Proteomes" id="UP000233781"/>
    </source>
</evidence>
<dbReference type="Gene3D" id="3.30.70.360">
    <property type="match status" value="1"/>
</dbReference>
<accession>A0A2N3YLG7</accession>
<dbReference type="GO" id="GO:0016787">
    <property type="term" value="F:hydrolase activity"/>
    <property type="evidence" value="ECO:0007669"/>
    <property type="project" value="UniProtKB-KW"/>
</dbReference>
<keyword evidence="5" id="KW-0378">Hydrolase</keyword>
<dbReference type="AlphaFoldDB" id="A0A2N3YLG7"/>
<dbReference type="SUPFAM" id="SSF53187">
    <property type="entry name" value="Zn-dependent exopeptidases"/>
    <property type="match status" value="1"/>
</dbReference>
<comment type="similarity">
    <text evidence="3">Belongs to the peptidase M20A family.</text>
</comment>
<feature type="domain" description="Peptidase M20 dimerisation" evidence="8">
    <location>
        <begin position="204"/>
        <end position="314"/>
    </location>
</feature>
<protein>
    <submittedName>
        <fullName evidence="9">Acetylornithine deacetylase</fullName>
    </submittedName>
</protein>